<dbReference type="RefSeq" id="WP_345365521.1">
    <property type="nucleotide sequence ID" value="NZ_BAABHJ010000039.1"/>
</dbReference>
<gene>
    <name evidence="2" type="ORF">GCM10023195_77100</name>
</gene>
<dbReference type="EMBL" id="BAABHJ010000039">
    <property type="protein sequence ID" value="GAA4617285.1"/>
    <property type="molecule type" value="Genomic_DNA"/>
</dbReference>
<reference evidence="3" key="1">
    <citation type="journal article" date="2019" name="Int. J. Syst. Evol. Microbiol.">
        <title>The Global Catalogue of Microorganisms (GCM) 10K type strain sequencing project: providing services to taxonomists for standard genome sequencing and annotation.</title>
        <authorList>
            <consortium name="The Broad Institute Genomics Platform"/>
            <consortium name="The Broad Institute Genome Sequencing Center for Infectious Disease"/>
            <person name="Wu L."/>
            <person name="Ma J."/>
        </authorList>
    </citation>
    <scope>NUCLEOTIDE SEQUENCE [LARGE SCALE GENOMIC DNA]</scope>
    <source>
        <strain evidence="3">JCM 17938</strain>
    </source>
</reference>
<keyword evidence="1" id="KW-0812">Transmembrane</keyword>
<evidence type="ECO:0000256" key="1">
    <source>
        <dbReference type="SAM" id="Phobius"/>
    </source>
</evidence>
<keyword evidence="1" id="KW-1133">Transmembrane helix</keyword>
<name>A0ABP8TZ90_9ACTN</name>
<protein>
    <recommendedName>
        <fullName evidence="4">DUF202 domain-containing protein</fullName>
    </recommendedName>
</protein>
<dbReference type="Proteomes" id="UP001500212">
    <property type="component" value="Unassembled WGS sequence"/>
</dbReference>
<organism evidence="2 3">
    <name type="scientific">Actinoallomurus liliacearum</name>
    <dbReference type="NCBI Taxonomy" id="1080073"/>
    <lineage>
        <taxon>Bacteria</taxon>
        <taxon>Bacillati</taxon>
        <taxon>Actinomycetota</taxon>
        <taxon>Actinomycetes</taxon>
        <taxon>Streptosporangiales</taxon>
        <taxon>Thermomonosporaceae</taxon>
        <taxon>Actinoallomurus</taxon>
    </lineage>
</organism>
<feature type="transmembrane region" description="Helical" evidence="1">
    <location>
        <begin position="20"/>
        <end position="39"/>
    </location>
</feature>
<keyword evidence="1" id="KW-0472">Membrane</keyword>
<evidence type="ECO:0000313" key="2">
    <source>
        <dbReference type="EMBL" id="GAA4617285.1"/>
    </source>
</evidence>
<evidence type="ECO:0008006" key="4">
    <source>
        <dbReference type="Google" id="ProtNLM"/>
    </source>
</evidence>
<accession>A0ABP8TZ90</accession>
<comment type="caution">
    <text evidence="2">The sequence shown here is derived from an EMBL/GenBank/DDBJ whole genome shotgun (WGS) entry which is preliminary data.</text>
</comment>
<keyword evidence="3" id="KW-1185">Reference proteome</keyword>
<proteinExistence type="predicted"/>
<sequence length="46" mass="5057">MIEARGLTKCYGNKTAFSLWARVAVSLVLAVIIVGYLTVTRKDTAR</sequence>
<evidence type="ECO:0000313" key="3">
    <source>
        <dbReference type="Proteomes" id="UP001500212"/>
    </source>
</evidence>